<dbReference type="Gene3D" id="3.90.78.10">
    <property type="entry name" value="UDP-N-acetylenolpyruvoylglucosamine reductase, C-terminal domain"/>
    <property type="match status" value="1"/>
</dbReference>
<evidence type="ECO:0000256" key="13">
    <source>
        <dbReference type="ARBA" id="ARBA00023306"/>
    </source>
</evidence>
<evidence type="ECO:0000313" key="18">
    <source>
        <dbReference type="EMBL" id="OGY81854.1"/>
    </source>
</evidence>
<keyword evidence="5 16" id="KW-0963">Cytoplasm</keyword>
<feature type="active site" evidence="16">
    <location>
        <position position="167"/>
    </location>
</feature>
<dbReference type="EC" id="1.3.1.98" evidence="16"/>
<dbReference type="GO" id="GO:0071949">
    <property type="term" value="F:FAD binding"/>
    <property type="evidence" value="ECO:0007669"/>
    <property type="project" value="InterPro"/>
</dbReference>
<keyword evidence="11 16" id="KW-0573">Peptidoglycan synthesis</keyword>
<evidence type="ECO:0000256" key="10">
    <source>
        <dbReference type="ARBA" id="ARBA00022960"/>
    </source>
</evidence>
<evidence type="ECO:0000256" key="8">
    <source>
        <dbReference type="ARBA" id="ARBA00022827"/>
    </source>
</evidence>
<dbReference type="NCBIfam" id="TIGR00179">
    <property type="entry name" value="murB"/>
    <property type="match status" value="1"/>
</dbReference>
<dbReference type="InterPro" id="IPR036318">
    <property type="entry name" value="FAD-bd_PCMH-like_sf"/>
</dbReference>
<keyword evidence="13 16" id="KW-0131">Cell cycle</keyword>
<dbReference type="GO" id="GO:0071555">
    <property type="term" value="P:cell wall organization"/>
    <property type="evidence" value="ECO:0007669"/>
    <property type="project" value="UniProtKB-KW"/>
</dbReference>
<keyword evidence="8 16" id="KW-0274">FAD</keyword>
<keyword evidence="10 16" id="KW-0133">Cell shape</keyword>
<evidence type="ECO:0000256" key="15">
    <source>
        <dbReference type="ARBA" id="ARBA00048914"/>
    </source>
</evidence>
<dbReference type="GO" id="GO:0008360">
    <property type="term" value="P:regulation of cell shape"/>
    <property type="evidence" value="ECO:0007669"/>
    <property type="project" value="UniProtKB-KW"/>
</dbReference>
<dbReference type="GO" id="GO:0009252">
    <property type="term" value="P:peptidoglycan biosynthetic process"/>
    <property type="evidence" value="ECO:0007669"/>
    <property type="project" value="UniProtKB-UniRule"/>
</dbReference>
<evidence type="ECO:0000256" key="6">
    <source>
        <dbReference type="ARBA" id="ARBA00022618"/>
    </source>
</evidence>
<comment type="caution">
    <text evidence="18">The sequence shown here is derived from an EMBL/GenBank/DDBJ whole genome shotgun (WGS) entry which is preliminary data.</text>
</comment>
<comment type="function">
    <text evidence="2 16">Cell wall formation.</text>
</comment>
<comment type="cofactor">
    <cofactor evidence="1 16">
        <name>FAD</name>
        <dbReference type="ChEBI" id="CHEBI:57692"/>
    </cofactor>
</comment>
<evidence type="ECO:0000256" key="4">
    <source>
        <dbReference type="ARBA" id="ARBA00004752"/>
    </source>
</evidence>
<dbReference type="GO" id="GO:0051301">
    <property type="term" value="P:cell division"/>
    <property type="evidence" value="ECO:0007669"/>
    <property type="project" value="UniProtKB-KW"/>
</dbReference>
<evidence type="ECO:0000256" key="12">
    <source>
        <dbReference type="ARBA" id="ARBA00023002"/>
    </source>
</evidence>
<dbReference type="PROSITE" id="PS51387">
    <property type="entry name" value="FAD_PCMH"/>
    <property type="match status" value="1"/>
</dbReference>
<evidence type="ECO:0000256" key="14">
    <source>
        <dbReference type="ARBA" id="ARBA00023316"/>
    </source>
</evidence>
<protein>
    <recommendedName>
        <fullName evidence="16">UDP-N-acetylenolpyruvoylglucosamine reductase</fullName>
        <ecNumber evidence="16">1.3.1.98</ecNumber>
    </recommendedName>
    <alternativeName>
        <fullName evidence="16">UDP-N-acetylmuramate dehydrogenase</fullName>
    </alternativeName>
</protein>
<dbReference type="NCBIfam" id="NF010480">
    <property type="entry name" value="PRK13905.1"/>
    <property type="match status" value="1"/>
</dbReference>
<comment type="subcellular location">
    <subcellularLocation>
        <location evidence="3 16">Cytoplasm</location>
    </subcellularLocation>
</comment>
<dbReference type="Pfam" id="PF01565">
    <property type="entry name" value="FAD_binding_4"/>
    <property type="match status" value="1"/>
</dbReference>
<dbReference type="InterPro" id="IPR016169">
    <property type="entry name" value="FAD-bd_PCMH_sub2"/>
</dbReference>
<evidence type="ECO:0000256" key="7">
    <source>
        <dbReference type="ARBA" id="ARBA00022630"/>
    </source>
</evidence>
<dbReference type="InterPro" id="IPR016167">
    <property type="entry name" value="FAD-bd_PCMH_sub1"/>
</dbReference>
<keyword evidence="6 16" id="KW-0132">Cell division</keyword>
<evidence type="ECO:0000256" key="16">
    <source>
        <dbReference type="HAMAP-Rule" id="MF_00037"/>
    </source>
</evidence>
<keyword evidence="14 16" id="KW-0961">Cell wall biogenesis/degradation</keyword>
<keyword evidence="9 16" id="KW-0521">NADP</keyword>
<reference evidence="18 19" key="1">
    <citation type="journal article" date="2016" name="Nat. Commun.">
        <title>Thousands of microbial genomes shed light on interconnected biogeochemical processes in an aquifer system.</title>
        <authorList>
            <person name="Anantharaman K."/>
            <person name="Brown C.T."/>
            <person name="Hug L.A."/>
            <person name="Sharon I."/>
            <person name="Castelle C.J."/>
            <person name="Probst A.J."/>
            <person name="Thomas B.C."/>
            <person name="Singh A."/>
            <person name="Wilkins M.J."/>
            <person name="Karaoz U."/>
            <person name="Brodie E.L."/>
            <person name="Williams K.H."/>
            <person name="Hubbard S.S."/>
            <person name="Banfield J.F."/>
        </authorList>
    </citation>
    <scope>NUCLEOTIDE SEQUENCE [LARGE SCALE GENOMIC DNA]</scope>
</reference>
<dbReference type="InterPro" id="IPR006094">
    <property type="entry name" value="Oxid_FAD_bind_N"/>
</dbReference>
<dbReference type="InterPro" id="IPR016166">
    <property type="entry name" value="FAD-bd_PCMH"/>
</dbReference>
<dbReference type="Gene3D" id="3.30.43.10">
    <property type="entry name" value="Uridine Diphospho-n-acetylenolpyruvylglucosamine Reductase, domain 2"/>
    <property type="match status" value="1"/>
</dbReference>
<dbReference type="UniPathway" id="UPA00219"/>
<dbReference type="SUPFAM" id="SSF56194">
    <property type="entry name" value="Uridine diphospho-N-Acetylenolpyruvylglucosamine reductase, MurB, C-terminal domain"/>
    <property type="match status" value="1"/>
</dbReference>
<dbReference type="InterPro" id="IPR011601">
    <property type="entry name" value="MurB_C"/>
</dbReference>
<evidence type="ECO:0000256" key="2">
    <source>
        <dbReference type="ARBA" id="ARBA00003921"/>
    </source>
</evidence>
<evidence type="ECO:0000256" key="5">
    <source>
        <dbReference type="ARBA" id="ARBA00022490"/>
    </source>
</evidence>
<feature type="domain" description="FAD-binding PCMH-type" evidence="17">
    <location>
        <begin position="24"/>
        <end position="188"/>
    </location>
</feature>
<dbReference type="STRING" id="1798542.A3F54_04770"/>
<evidence type="ECO:0000256" key="11">
    <source>
        <dbReference type="ARBA" id="ARBA00022984"/>
    </source>
</evidence>
<evidence type="ECO:0000259" key="17">
    <source>
        <dbReference type="PROSITE" id="PS51387"/>
    </source>
</evidence>
<sequence length="294" mass="31899">MSEKKLNLPDLRENVPLAPLTTMKVGGPARYFLEAKTTESIVQAVHSAQESGIPYVMLGGGSNVLISDEGFRGLVIRTKNVGYEFRGEKLVAEAGVPLITLVMQSAKRNLLGLEWAAGIPGTLGGAVRGNAGSMGSDMQAIIDEVEILTRDGAKKTLSNKECEFAYRNSRIKKNKETVLQATLKLRPGKTGEAQDKVKQNFSKKHSSQDLKHPSCGCMFTNPLPQHAGRLLEEAGLKGFQIGGAKVSDVHANFIINDGTARAEDIVILISAIKQKIRVKFGVQLHEEVQYIGFD</sequence>
<keyword evidence="12 16" id="KW-0560">Oxidoreductase</keyword>
<comment type="pathway">
    <text evidence="4 16">Cell wall biogenesis; peptidoglycan biosynthesis.</text>
</comment>
<dbReference type="AlphaFoldDB" id="A0A1G2AY66"/>
<evidence type="ECO:0000313" key="19">
    <source>
        <dbReference type="Proteomes" id="UP000176952"/>
    </source>
</evidence>
<dbReference type="HAMAP" id="MF_00037">
    <property type="entry name" value="MurB"/>
    <property type="match status" value="1"/>
</dbReference>
<proteinExistence type="inferred from homology"/>
<dbReference type="SUPFAM" id="SSF56176">
    <property type="entry name" value="FAD-binding/transporter-associated domain-like"/>
    <property type="match status" value="1"/>
</dbReference>
<dbReference type="GO" id="GO:0005829">
    <property type="term" value="C:cytosol"/>
    <property type="evidence" value="ECO:0007669"/>
    <property type="project" value="TreeGrafter"/>
</dbReference>
<comment type="similarity">
    <text evidence="16">Belongs to the MurB family.</text>
</comment>
<gene>
    <name evidence="16" type="primary">murB</name>
    <name evidence="18" type="ORF">A3F54_04770</name>
</gene>
<comment type="catalytic activity">
    <reaction evidence="15 16">
        <text>UDP-N-acetyl-alpha-D-muramate + NADP(+) = UDP-N-acetyl-3-O-(1-carboxyvinyl)-alpha-D-glucosamine + NADPH + H(+)</text>
        <dbReference type="Rhea" id="RHEA:12248"/>
        <dbReference type="ChEBI" id="CHEBI:15378"/>
        <dbReference type="ChEBI" id="CHEBI:57783"/>
        <dbReference type="ChEBI" id="CHEBI:58349"/>
        <dbReference type="ChEBI" id="CHEBI:68483"/>
        <dbReference type="ChEBI" id="CHEBI:70757"/>
        <dbReference type="EC" id="1.3.1.98"/>
    </reaction>
</comment>
<dbReference type="PANTHER" id="PTHR21071:SF4">
    <property type="entry name" value="UDP-N-ACETYLENOLPYRUVOYLGLUCOSAMINE REDUCTASE"/>
    <property type="match status" value="1"/>
</dbReference>
<dbReference type="Pfam" id="PF02873">
    <property type="entry name" value="MurB_C"/>
    <property type="match status" value="1"/>
</dbReference>
<dbReference type="EMBL" id="MHKD01000041">
    <property type="protein sequence ID" value="OGY81854.1"/>
    <property type="molecule type" value="Genomic_DNA"/>
</dbReference>
<dbReference type="Gene3D" id="3.30.465.10">
    <property type="match status" value="1"/>
</dbReference>
<keyword evidence="7 16" id="KW-0285">Flavoprotein</keyword>
<evidence type="ECO:0000256" key="9">
    <source>
        <dbReference type="ARBA" id="ARBA00022857"/>
    </source>
</evidence>
<dbReference type="InterPro" id="IPR003170">
    <property type="entry name" value="MurB"/>
</dbReference>
<dbReference type="GO" id="GO:0008762">
    <property type="term" value="F:UDP-N-acetylmuramate dehydrogenase activity"/>
    <property type="evidence" value="ECO:0007669"/>
    <property type="project" value="UniProtKB-UniRule"/>
</dbReference>
<name>A0A1G2AY66_9BACT</name>
<evidence type="ECO:0000256" key="3">
    <source>
        <dbReference type="ARBA" id="ARBA00004496"/>
    </source>
</evidence>
<feature type="active site" evidence="16">
    <location>
        <position position="287"/>
    </location>
</feature>
<evidence type="ECO:0000256" key="1">
    <source>
        <dbReference type="ARBA" id="ARBA00001974"/>
    </source>
</evidence>
<organism evidence="18 19">
    <name type="scientific">Candidatus Kerfeldbacteria bacterium RIFCSPHIGHO2_12_FULL_48_17</name>
    <dbReference type="NCBI Taxonomy" id="1798542"/>
    <lineage>
        <taxon>Bacteria</taxon>
        <taxon>Candidatus Kerfeldiibacteriota</taxon>
    </lineage>
</organism>
<dbReference type="PANTHER" id="PTHR21071">
    <property type="entry name" value="UDP-N-ACETYLENOLPYRUVOYLGLUCOSAMINE REDUCTASE"/>
    <property type="match status" value="1"/>
</dbReference>
<dbReference type="InterPro" id="IPR036635">
    <property type="entry name" value="MurB_C_sf"/>
</dbReference>
<accession>A0A1G2AY66</accession>
<feature type="active site" description="Proton donor" evidence="16">
    <location>
        <position position="217"/>
    </location>
</feature>
<dbReference type="Proteomes" id="UP000176952">
    <property type="component" value="Unassembled WGS sequence"/>
</dbReference>